<gene>
    <name evidence="1" type="ORF">DJ70_11000</name>
</gene>
<organism evidence="1 2">
    <name type="scientific">Halorubrum halodurans</name>
    <dbReference type="NCBI Taxonomy" id="1383851"/>
    <lineage>
        <taxon>Archaea</taxon>
        <taxon>Methanobacteriati</taxon>
        <taxon>Methanobacteriota</taxon>
        <taxon>Stenosarchaea group</taxon>
        <taxon>Halobacteria</taxon>
        <taxon>Halobacteriales</taxon>
        <taxon>Haloferacaceae</taxon>
        <taxon>Halorubrum</taxon>
    </lineage>
</organism>
<accession>A0A256IGF7</accession>
<protein>
    <submittedName>
        <fullName evidence="1">Uncharacterized protein</fullName>
    </submittedName>
</protein>
<dbReference type="RefSeq" id="WP_094532964.1">
    <property type="nucleotide sequence ID" value="NZ_NHPJ01000099.1"/>
</dbReference>
<evidence type="ECO:0000313" key="2">
    <source>
        <dbReference type="Proteomes" id="UP000216308"/>
    </source>
</evidence>
<dbReference type="OrthoDB" id="334156at2157"/>
<dbReference type="PROSITE" id="PS51318">
    <property type="entry name" value="TAT"/>
    <property type="match status" value="1"/>
</dbReference>
<comment type="caution">
    <text evidence="1">The sequence shown here is derived from an EMBL/GenBank/DDBJ whole genome shotgun (WGS) entry which is preliminary data.</text>
</comment>
<dbReference type="PROSITE" id="PS51257">
    <property type="entry name" value="PROKAR_LIPOPROTEIN"/>
    <property type="match status" value="1"/>
</dbReference>
<sequence length="203" mass="21272">MKRSRRDLLWRAGAAGIALGTTATAGCLDVAAGDGPQGPEGTPETLSCPDEAFVRIEAPFDGSVEPRTVETAGGEATTLELSAEGTAETYGQSLRLVLRNTGEASAATRGEHAYSIQRRTGEGWLDVRGSTTGEAATLPREDDTLGPGDTYSWAIDLEESAIADAVPDRELDVCPPLGSGPHRFVYWGIVDAPPVGVEFELVG</sequence>
<reference evidence="1 2" key="1">
    <citation type="journal article" date="2014" name="Front. Microbiol.">
        <title>Population and genomic analysis of the genus Halorubrum.</title>
        <authorList>
            <person name="Fullmer M.S."/>
            <person name="Soucy S.M."/>
            <person name="Swithers K.S."/>
            <person name="Makkay A.M."/>
            <person name="Wheeler R."/>
            <person name="Ventosa A."/>
            <person name="Gogarten J.P."/>
            <person name="Papke R.T."/>
        </authorList>
    </citation>
    <scope>NUCLEOTIDE SEQUENCE [LARGE SCALE GENOMIC DNA]</scope>
    <source>
        <strain evidence="1 2">Cb34</strain>
    </source>
</reference>
<dbReference type="Proteomes" id="UP000216308">
    <property type="component" value="Unassembled WGS sequence"/>
</dbReference>
<proteinExistence type="predicted"/>
<dbReference type="InterPro" id="IPR006311">
    <property type="entry name" value="TAT_signal"/>
</dbReference>
<dbReference type="EMBL" id="NHPJ01000099">
    <property type="protein sequence ID" value="OYR55630.1"/>
    <property type="molecule type" value="Genomic_DNA"/>
</dbReference>
<keyword evidence="2" id="KW-1185">Reference proteome</keyword>
<name>A0A256IGF7_9EURY</name>
<evidence type="ECO:0000313" key="1">
    <source>
        <dbReference type="EMBL" id="OYR55630.1"/>
    </source>
</evidence>
<dbReference type="AlphaFoldDB" id="A0A256IGF7"/>